<keyword evidence="2" id="KW-1185">Reference proteome</keyword>
<evidence type="ECO:0000313" key="1">
    <source>
        <dbReference type="EMBL" id="NMM00842.1"/>
    </source>
</evidence>
<dbReference type="NCBIfam" id="NF003818">
    <property type="entry name" value="PRK05409.1"/>
    <property type="match status" value="1"/>
</dbReference>
<dbReference type="Pfam" id="PF05114">
    <property type="entry name" value="MbnB_TglH_ChrH"/>
    <property type="match status" value="1"/>
</dbReference>
<dbReference type="InterPro" id="IPR036237">
    <property type="entry name" value="Xyl_isomerase-like_sf"/>
</dbReference>
<dbReference type="Gene3D" id="3.20.20.150">
    <property type="entry name" value="Divalent-metal-dependent TIM barrel enzymes"/>
    <property type="match status" value="1"/>
</dbReference>
<gene>
    <name evidence="1" type="ORF">HHL24_23240</name>
</gene>
<dbReference type="EMBL" id="JABBGJ010000025">
    <property type="protein sequence ID" value="NMM00842.1"/>
    <property type="molecule type" value="Genomic_DNA"/>
</dbReference>
<reference evidence="1 2" key="1">
    <citation type="submission" date="2020-04" db="EMBL/GenBank/DDBJ databases">
        <title>Paraburkholderia sp. RP-4-7 isolated from soil.</title>
        <authorList>
            <person name="Dahal R.H."/>
        </authorList>
    </citation>
    <scope>NUCLEOTIDE SEQUENCE [LARGE SCALE GENOMIC DNA]</scope>
    <source>
        <strain evidence="1 2">RP-4-7</strain>
    </source>
</reference>
<proteinExistence type="predicted"/>
<protein>
    <submittedName>
        <fullName evidence="1">DUF692 domain-containing protein</fullName>
    </submittedName>
</protein>
<dbReference type="RefSeq" id="WP_169487713.1">
    <property type="nucleotide sequence ID" value="NZ_JABBGJ010000025.1"/>
</dbReference>
<dbReference type="PANTHER" id="PTHR42194:SF1">
    <property type="entry name" value="UPF0276 PROTEIN HI_1600"/>
    <property type="match status" value="1"/>
</dbReference>
<evidence type="ECO:0000313" key="2">
    <source>
        <dbReference type="Proteomes" id="UP000544134"/>
    </source>
</evidence>
<organism evidence="1 2">
    <name type="scientific">Paraburkholderia polaris</name>
    <dbReference type="NCBI Taxonomy" id="2728848"/>
    <lineage>
        <taxon>Bacteria</taxon>
        <taxon>Pseudomonadati</taxon>
        <taxon>Pseudomonadota</taxon>
        <taxon>Betaproteobacteria</taxon>
        <taxon>Burkholderiales</taxon>
        <taxon>Burkholderiaceae</taxon>
        <taxon>Paraburkholderia</taxon>
    </lineage>
</organism>
<dbReference type="AlphaFoldDB" id="A0A848IF40"/>
<dbReference type="InterPro" id="IPR007801">
    <property type="entry name" value="MbnB/TglH/ChrH"/>
</dbReference>
<name>A0A848IF40_9BURK</name>
<dbReference type="Proteomes" id="UP000544134">
    <property type="component" value="Unassembled WGS sequence"/>
</dbReference>
<dbReference type="SUPFAM" id="SSF51658">
    <property type="entry name" value="Xylose isomerase-like"/>
    <property type="match status" value="1"/>
</dbReference>
<accession>A0A848IF40</accession>
<dbReference type="PANTHER" id="PTHR42194">
    <property type="entry name" value="UPF0276 PROTEIN HI_1600"/>
    <property type="match status" value="1"/>
</dbReference>
<comment type="caution">
    <text evidence="1">The sequence shown here is derived from an EMBL/GenBank/DDBJ whole genome shotgun (WGS) entry which is preliminary data.</text>
</comment>
<sequence length="298" mass="32404">MHLFAPSAGAPPGIGIGLRHAHYRDFLDATPPVDWVEVHSENYFGDGGFDLHVLDTVRRDLPVSLHGVGLGLGSAKPLDFAHVAKLKRLIERIEPAVVSEHLCWGATSTGHLNDLLPMPLTEAALALLSSRVSELQDALGRPVLLENVSTYVRFRDDQYRETAFLAELASRTGCGVLLDVNNLYVNQRNHGEDAIAAMNALAIGTIGEIHLAGHRVTDIAVIDDHGSRVANEVWALYEYALQRFGTIPALIEWDTDIPALSIVLDEASRARDIQNTVHARRAALASSTQHDARDANAA</sequence>